<sequence>MWQRSFLDMLSAVAARKARLEEKKPPADLSKPTSAPTSAPAQVSTLTPRPSLAQHPEGKSKPPLKRKSGEQGPKPSKKKRKQQGKPPGEKRPRYFEGDAFKTQEDLIVVPDDDSDTDASRSEMSIGSETIEWTVLPTPTTQAATQPLILQTKRRRAWSPSVQLRDSSDEEDDESGEDAAYSAELPSIYQPSRPAPDEPPVLSTFRPILDQNMFHLTEEEMKQCNLPSGQRGTLLVLSLGETLTLLGTCSLIVLHGSISLYGATLHASSTVYRVFAPRSSPLPVIESLSQTRHPRDISLALPSRIRAAATAGRAAVLLQDIQTGVEGLGLVCRTFDGVFAPSRWQSSSAVPDLGLNSVKLVTHHTRDLNPLLIPHSWEAATSSLLTRDVSTSGYASARLVCLVKGPKNAGKSTLARTLLNRLLTKYRRVAFLECDLGQSEFTPGGMAALNILDKPVFGPPFTHSSIPYAAHYIGAASPRSSPSHYLESIQALVQTYNLDVQHGALLEEQDVSDDRISDLIPLVVNTMGWTKGLGADLSRKVEELVEPSDIFDINPPVSDDSYGIVDTNAFMQAALPLPQGVTHHHLAAIEPSPLSALYSAADHRFLSTMSYFHAVFTSDLTPPQTVMASSWDTTLPLCAQRPYEVDSQAAIDHVILTGAGMEDVVPSEVHRVLNGAIVALVRCDPGAVDIDADGSTDPTHVFRYRQGSAPPSPFSSNCCGLALVRSLPHSPPSPSMHLITPLPPHLLQSGRVFVKGELELPIWGMLDFRSIDNGDVAGVERSRVPYLKWGKSEAAGGERRRIRRNLMRKVFDMMCLVTSHTVAASTTHGSIALKSAENNGDVRSFCIQPMPPHIANARAGKWYSAASVSMCRAERYAGSNFGGVVFALEAPRILRYRADVAQYLFSSSGVYAGDQVDGSGGLLNLRSFELRVPVDFSNAANQRPTKSTGATRNHLVRNLRLPYRRRCVMLETVYGQPIEHACNRTTLDVIGKSHDTTAGALTWSFWEFAKVKHHNYQSKVRKEIVATRAAVRTRGDVEFSVAELESMTCDNATIKARSVPMK</sequence>
<dbReference type="InterPro" id="IPR057573">
    <property type="entry name" value="NOL9_N"/>
</dbReference>
<feature type="compositionally biased region" description="Basic and acidic residues" evidence="9">
    <location>
        <begin position="87"/>
        <end position="104"/>
    </location>
</feature>
<dbReference type="PANTHER" id="PTHR12755:SF3">
    <property type="entry name" value="POLYNUCLEOTIDE 5'-HYDROXYL-KINASE NOL9"/>
    <property type="match status" value="1"/>
</dbReference>
<feature type="domain" description="Clp1 P-loop" evidence="10">
    <location>
        <begin position="404"/>
        <end position="549"/>
    </location>
</feature>
<dbReference type="EMBL" id="KZ110600">
    <property type="protein sequence ID" value="OSX60682.1"/>
    <property type="molecule type" value="Genomic_DNA"/>
</dbReference>
<evidence type="ECO:0000256" key="1">
    <source>
        <dbReference type="ARBA" id="ARBA00011003"/>
    </source>
</evidence>
<accession>A0A1X6MWR6</accession>
<evidence type="ECO:0000313" key="12">
    <source>
        <dbReference type="EMBL" id="OSX60682.1"/>
    </source>
</evidence>
<feature type="domain" description="NOL9 N-terminal" evidence="11">
    <location>
        <begin position="229"/>
        <end position="294"/>
    </location>
</feature>
<dbReference type="InterPro" id="IPR032319">
    <property type="entry name" value="CLP1_P"/>
</dbReference>
<dbReference type="Proteomes" id="UP000194127">
    <property type="component" value="Unassembled WGS sequence"/>
</dbReference>
<keyword evidence="7" id="KW-0067">ATP-binding</keyword>
<dbReference type="PROSITE" id="PS00670">
    <property type="entry name" value="D_2_HYDROXYACID_DH_2"/>
    <property type="match status" value="1"/>
</dbReference>
<dbReference type="Gene3D" id="3.40.50.300">
    <property type="entry name" value="P-loop containing nucleotide triphosphate hydrolases"/>
    <property type="match status" value="1"/>
</dbReference>
<feature type="region of interest" description="Disordered" evidence="9">
    <location>
        <begin position="153"/>
        <end position="200"/>
    </location>
</feature>
<dbReference type="SUPFAM" id="SSF52540">
    <property type="entry name" value="P-loop containing nucleoside triphosphate hydrolases"/>
    <property type="match status" value="1"/>
</dbReference>
<feature type="compositionally biased region" description="Polar residues" evidence="9">
    <location>
        <begin position="31"/>
        <end position="48"/>
    </location>
</feature>
<dbReference type="InterPro" id="IPR045116">
    <property type="entry name" value="Clp1/Grc3"/>
</dbReference>
<comment type="similarity">
    <text evidence="1">Belongs to the Clp1 family. NOL9/GRC3 subfamily.</text>
</comment>
<dbReference type="GeneID" id="36331076"/>
<evidence type="ECO:0000256" key="9">
    <source>
        <dbReference type="SAM" id="MobiDB-lite"/>
    </source>
</evidence>
<dbReference type="SUPFAM" id="SSF48264">
    <property type="entry name" value="Cytochrome P450"/>
    <property type="match status" value="1"/>
</dbReference>
<dbReference type="RefSeq" id="XP_024337476.1">
    <property type="nucleotide sequence ID" value="XM_024486127.1"/>
</dbReference>
<dbReference type="GO" id="GO:0020037">
    <property type="term" value="F:heme binding"/>
    <property type="evidence" value="ECO:0007669"/>
    <property type="project" value="InterPro"/>
</dbReference>
<evidence type="ECO:0000256" key="3">
    <source>
        <dbReference type="ARBA" id="ARBA00019824"/>
    </source>
</evidence>
<feature type="compositionally biased region" description="Acidic residues" evidence="9">
    <location>
        <begin position="167"/>
        <end position="176"/>
    </location>
</feature>
<evidence type="ECO:0000256" key="7">
    <source>
        <dbReference type="ARBA" id="ARBA00022840"/>
    </source>
</evidence>
<dbReference type="GO" id="GO:0051731">
    <property type="term" value="F:polynucleotide 5'-hydroxyl-kinase activity"/>
    <property type="evidence" value="ECO:0007669"/>
    <property type="project" value="InterPro"/>
</dbReference>
<dbReference type="OrthoDB" id="2405412at2759"/>
<dbReference type="InterPro" id="IPR027417">
    <property type="entry name" value="P-loop_NTPase"/>
</dbReference>
<evidence type="ECO:0000259" key="10">
    <source>
        <dbReference type="Pfam" id="PF16575"/>
    </source>
</evidence>
<keyword evidence="6" id="KW-0418">Kinase</keyword>
<dbReference type="InterPro" id="IPR029753">
    <property type="entry name" value="D-isomer_DH_CS"/>
</dbReference>
<keyword evidence="4" id="KW-0808">Transferase</keyword>
<feature type="region of interest" description="Disordered" evidence="9">
    <location>
        <begin position="17"/>
        <end position="125"/>
    </location>
</feature>
<gene>
    <name evidence="12" type="ORF">POSPLADRAFT_1148030</name>
</gene>
<evidence type="ECO:0000256" key="8">
    <source>
        <dbReference type="ARBA" id="ARBA00071212"/>
    </source>
</evidence>
<dbReference type="GO" id="GO:0016705">
    <property type="term" value="F:oxidoreductase activity, acting on paired donors, with incorporation or reduction of molecular oxygen"/>
    <property type="evidence" value="ECO:0007669"/>
    <property type="project" value="InterPro"/>
</dbReference>
<evidence type="ECO:0000256" key="5">
    <source>
        <dbReference type="ARBA" id="ARBA00022741"/>
    </source>
</evidence>
<dbReference type="InterPro" id="IPR036396">
    <property type="entry name" value="Cyt_P450_sf"/>
</dbReference>
<evidence type="ECO:0000313" key="13">
    <source>
        <dbReference type="Proteomes" id="UP000194127"/>
    </source>
</evidence>
<dbReference type="STRING" id="670580.A0A1X6MWR6"/>
<dbReference type="GO" id="GO:0000448">
    <property type="term" value="P:cleavage in ITS2 between 5.8S rRNA and LSU-rRNA of tricistronic rRNA transcript (SSU-rRNA, 5.8S rRNA, LSU-rRNA)"/>
    <property type="evidence" value="ECO:0007669"/>
    <property type="project" value="TreeGrafter"/>
</dbReference>
<dbReference type="AlphaFoldDB" id="A0A1X6MWR6"/>
<evidence type="ECO:0000256" key="6">
    <source>
        <dbReference type="ARBA" id="ARBA00022777"/>
    </source>
</evidence>
<dbReference type="Pfam" id="PF16575">
    <property type="entry name" value="CLP1_P"/>
    <property type="match status" value="1"/>
</dbReference>
<dbReference type="PANTHER" id="PTHR12755">
    <property type="entry name" value="CLEAVAGE/POLYADENYLATION FACTOR IA SUBUNIT CLP1P"/>
    <property type="match status" value="1"/>
</dbReference>
<dbReference type="GO" id="GO:0004497">
    <property type="term" value="F:monooxygenase activity"/>
    <property type="evidence" value="ECO:0007669"/>
    <property type="project" value="InterPro"/>
</dbReference>
<keyword evidence="13" id="KW-1185">Reference proteome</keyword>
<dbReference type="Gene3D" id="1.10.630.10">
    <property type="entry name" value="Cytochrome P450"/>
    <property type="match status" value="1"/>
</dbReference>
<dbReference type="GO" id="GO:0005524">
    <property type="term" value="F:ATP binding"/>
    <property type="evidence" value="ECO:0007669"/>
    <property type="project" value="UniProtKB-KW"/>
</dbReference>
<evidence type="ECO:0000256" key="2">
    <source>
        <dbReference type="ARBA" id="ARBA00018706"/>
    </source>
</evidence>
<dbReference type="GO" id="GO:0005634">
    <property type="term" value="C:nucleus"/>
    <property type="evidence" value="ECO:0007669"/>
    <property type="project" value="TreeGrafter"/>
</dbReference>
<protein>
    <recommendedName>
        <fullName evidence="3">Polynucleotide 5'-hydroxyl-kinase GRC3</fullName>
    </recommendedName>
    <alternativeName>
        <fullName evidence="8">Polynucleotide 5'-hydroxyl-kinase NOL9</fullName>
    </alternativeName>
    <alternativeName>
        <fullName evidence="2">Polynucleotide 5'-hydroxyl-kinase grc3</fullName>
    </alternativeName>
</protein>
<proteinExistence type="inferred from homology"/>
<dbReference type="Pfam" id="PF24419">
    <property type="entry name" value="Cupin_NOL9"/>
    <property type="match status" value="1"/>
</dbReference>
<evidence type="ECO:0000256" key="4">
    <source>
        <dbReference type="ARBA" id="ARBA00022679"/>
    </source>
</evidence>
<dbReference type="GO" id="GO:0005506">
    <property type="term" value="F:iron ion binding"/>
    <property type="evidence" value="ECO:0007669"/>
    <property type="project" value="InterPro"/>
</dbReference>
<name>A0A1X6MWR6_9APHY</name>
<organism evidence="12 13">
    <name type="scientific">Postia placenta MAD-698-R-SB12</name>
    <dbReference type="NCBI Taxonomy" id="670580"/>
    <lineage>
        <taxon>Eukaryota</taxon>
        <taxon>Fungi</taxon>
        <taxon>Dikarya</taxon>
        <taxon>Basidiomycota</taxon>
        <taxon>Agaricomycotina</taxon>
        <taxon>Agaricomycetes</taxon>
        <taxon>Polyporales</taxon>
        <taxon>Adustoporiaceae</taxon>
        <taxon>Rhodonia</taxon>
    </lineage>
</organism>
<keyword evidence="5" id="KW-0547">Nucleotide-binding</keyword>
<evidence type="ECO:0000259" key="11">
    <source>
        <dbReference type="Pfam" id="PF24419"/>
    </source>
</evidence>
<reference evidence="12 13" key="1">
    <citation type="submission" date="2017-04" db="EMBL/GenBank/DDBJ databases">
        <title>Genome Sequence of the Model Brown-Rot Fungus Postia placenta SB12.</title>
        <authorList>
            <consortium name="DOE Joint Genome Institute"/>
            <person name="Gaskell J."/>
            <person name="Kersten P."/>
            <person name="Larrondo L.F."/>
            <person name="Canessa P."/>
            <person name="Martinez D."/>
            <person name="Hibbett D."/>
            <person name="Schmoll M."/>
            <person name="Kubicek C.P."/>
            <person name="Martinez A.T."/>
            <person name="Yadav J."/>
            <person name="Master E."/>
            <person name="Magnuson J.K."/>
            <person name="James T."/>
            <person name="Yaver D."/>
            <person name="Berka R."/>
            <person name="Labutti K."/>
            <person name="Lipzen A."/>
            <person name="Aerts A."/>
            <person name="Barry K."/>
            <person name="Henrissat B."/>
            <person name="Blanchette R."/>
            <person name="Grigoriev I."/>
            <person name="Cullen D."/>
        </authorList>
    </citation>
    <scope>NUCLEOTIDE SEQUENCE [LARGE SCALE GENOMIC DNA]</scope>
    <source>
        <strain evidence="12 13">MAD-698-R-SB12</strain>
    </source>
</reference>